<name>A0A0Z8TQC1_STRSU</name>
<dbReference type="Proteomes" id="UP000071962">
    <property type="component" value="Unassembled WGS sequence"/>
</dbReference>
<proteinExistence type="predicted"/>
<organism evidence="1 2">
    <name type="scientific">Streptococcus suis</name>
    <dbReference type="NCBI Taxonomy" id="1307"/>
    <lineage>
        <taxon>Bacteria</taxon>
        <taxon>Bacillati</taxon>
        <taxon>Bacillota</taxon>
        <taxon>Bacilli</taxon>
        <taxon>Lactobacillales</taxon>
        <taxon>Streptococcaceae</taxon>
        <taxon>Streptococcus</taxon>
    </lineage>
</organism>
<evidence type="ECO:0000313" key="2">
    <source>
        <dbReference type="Proteomes" id="UP000071962"/>
    </source>
</evidence>
<protein>
    <submittedName>
        <fullName evidence="1">Uncharacterized protein</fullName>
    </submittedName>
</protein>
<dbReference type="EMBL" id="FIKT01000025">
    <property type="protein sequence ID" value="CYX23464.1"/>
    <property type="molecule type" value="Genomic_DNA"/>
</dbReference>
<gene>
    <name evidence="1" type="ORF">ERS132551_01763</name>
</gene>
<reference evidence="1 2" key="1">
    <citation type="submission" date="2016-02" db="EMBL/GenBank/DDBJ databases">
        <authorList>
            <consortium name="Pathogen Informatics"/>
        </authorList>
    </citation>
    <scope>NUCLEOTIDE SEQUENCE [LARGE SCALE GENOMIC DNA]</scope>
    <source>
        <strain evidence="1 2">SS1062</strain>
    </source>
</reference>
<evidence type="ECO:0000313" key="1">
    <source>
        <dbReference type="EMBL" id="CYX23464.1"/>
    </source>
</evidence>
<accession>A0A0Z8TQC1</accession>
<sequence length="261" mass="30371">MVRSESGAPTTGTFFDTMCESVRLVVEVCIGITSLDENSSDCLEILMNPRNNVDRLVNCLFVFDKNPAEILSGFYGRNNNLDRKITALLSYVSKYKKHPDKVGVISSQKLINEETIFQRISSRNQNNPVMNFDFSRFLETRPDVEGIDSYLNAYRKEYLKNDYGRRCDELYQDLIPHPRFRIDPPDHQVSDPCGKMNYCHFAINKDYAFYLVDYFFDLPNDVNTRWKHWKKGQGTPPKLNVSNRIKKLLKDRDFVIPPNIS</sequence>
<dbReference type="AlphaFoldDB" id="A0A0Z8TQC1"/>
<dbReference type="RefSeq" id="WP_044761738.1">
    <property type="nucleotide sequence ID" value="NZ_CEKS01000009.1"/>
</dbReference>